<reference evidence="10 11" key="1">
    <citation type="submission" date="2025-04" db="UniProtKB">
        <authorList>
            <consortium name="RefSeq"/>
        </authorList>
    </citation>
    <scope>IDENTIFICATION</scope>
    <source>
        <strain evidence="10 11">Mau12</strain>
        <tissue evidence="10 11">Whole Body</tissue>
    </source>
</reference>
<dbReference type="Gene3D" id="1.10.8.60">
    <property type="match status" value="1"/>
</dbReference>
<name>A0A6P8JV76_DROMA</name>
<feature type="domain" description="DNA polymerase epsilon subunit B N-terminal" evidence="8">
    <location>
        <begin position="7"/>
        <end position="76"/>
    </location>
</feature>
<dbReference type="CTD" id="136029154"/>
<keyword evidence="9" id="KW-1185">Reference proteome</keyword>
<dbReference type="GeneID" id="117141399"/>
<evidence type="ECO:0000259" key="8">
    <source>
        <dbReference type="Pfam" id="PF12213"/>
    </source>
</evidence>
<dbReference type="RefSeq" id="XP_033160709.1">
    <property type="nucleotide sequence ID" value="XM_033304818.1"/>
</dbReference>
<dbReference type="GO" id="GO:0003677">
    <property type="term" value="F:DNA binding"/>
    <property type="evidence" value="ECO:0007669"/>
    <property type="project" value="UniProtKB-UniRule"/>
</dbReference>
<gene>
    <name evidence="10 11 12" type="primary">LOC117141399</name>
</gene>
<evidence type="ECO:0000259" key="7">
    <source>
        <dbReference type="Pfam" id="PF04042"/>
    </source>
</evidence>
<feature type="domain" description="DNA polymerase alpha/delta/epsilon subunit B" evidence="7">
    <location>
        <begin position="286"/>
        <end position="484"/>
    </location>
</feature>
<dbReference type="InterPro" id="IPR024639">
    <property type="entry name" value="DNA_pol_e_bsu_N"/>
</dbReference>
<dbReference type="GO" id="GO:0042276">
    <property type="term" value="P:error-prone translesion synthesis"/>
    <property type="evidence" value="ECO:0007669"/>
    <property type="project" value="TreeGrafter"/>
</dbReference>
<evidence type="ECO:0000256" key="2">
    <source>
        <dbReference type="ARBA" id="ARBA00009560"/>
    </source>
</evidence>
<comment type="function">
    <text evidence="6">Participates in DNA repair and in chromosomal DNA replication.</text>
</comment>
<organism evidence="9 12">
    <name type="scientific">Drosophila mauritiana</name>
    <name type="common">Fruit fly</name>
    <dbReference type="NCBI Taxonomy" id="7226"/>
    <lineage>
        <taxon>Eukaryota</taxon>
        <taxon>Metazoa</taxon>
        <taxon>Ecdysozoa</taxon>
        <taxon>Arthropoda</taxon>
        <taxon>Hexapoda</taxon>
        <taxon>Insecta</taxon>
        <taxon>Pterygota</taxon>
        <taxon>Neoptera</taxon>
        <taxon>Endopterygota</taxon>
        <taxon>Diptera</taxon>
        <taxon>Brachycera</taxon>
        <taxon>Muscomorpha</taxon>
        <taxon>Ephydroidea</taxon>
        <taxon>Drosophilidae</taxon>
        <taxon>Drosophila</taxon>
        <taxon>Sophophora</taxon>
    </lineage>
</organism>
<dbReference type="PANTHER" id="PTHR12708:SF0">
    <property type="entry name" value="DNA POLYMERASE EPSILON SUBUNIT 2"/>
    <property type="match status" value="1"/>
</dbReference>
<comment type="similarity">
    <text evidence="2 6">Belongs to the DNA polymerase epsilon subunit B family.</text>
</comment>
<evidence type="ECO:0000256" key="4">
    <source>
        <dbReference type="ARBA" id="ARBA00023125"/>
    </source>
</evidence>
<evidence type="ECO:0000313" key="12">
    <source>
        <dbReference type="RefSeq" id="XP_033160712.1"/>
    </source>
</evidence>
<dbReference type="RefSeq" id="XP_033160712.1">
    <property type="nucleotide sequence ID" value="XM_033304821.1"/>
</dbReference>
<dbReference type="AlphaFoldDB" id="A0A6P8JV76"/>
<evidence type="ECO:0000256" key="3">
    <source>
        <dbReference type="ARBA" id="ARBA00022705"/>
    </source>
</evidence>
<protein>
    <recommendedName>
        <fullName evidence="6">DNA polymerase epsilon subunit</fullName>
    </recommendedName>
    <alternativeName>
        <fullName evidence="6">DNA polymerase II subunit 2</fullName>
    </alternativeName>
</protein>
<dbReference type="Gene3D" id="3.60.21.50">
    <property type="match status" value="1"/>
</dbReference>
<dbReference type="PIRSF" id="PIRSF000799">
    <property type="entry name" value="DNA_pol_eps_2"/>
    <property type="match status" value="1"/>
</dbReference>
<dbReference type="RefSeq" id="XP_033160711.1">
    <property type="nucleotide sequence ID" value="XM_033304820.1"/>
</dbReference>
<dbReference type="FunFam" id="3.60.21.50:FF:000009">
    <property type="entry name" value="DNA polymerase epsilon subunit"/>
    <property type="match status" value="1"/>
</dbReference>
<dbReference type="GO" id="GO:0008622">
    <property type="term" value="C:epsilon DNA polymerase complex"/>
    <property type="evidence" value="ECO:0007669"/>
    <property type="project" value="UniProtKB-UniRule"/>
</dbReference>
<evidence type="ECO:0000256" key="5">
    <source>
        <dbReference type="ARBA" id="ARBA00023242"/>
    </source>
</evidence>
<dbReference type="Proteomes" id="UP000515162">
    <property type="component" value="Chromosome 3L"/>
</dbReference>
<sequence length="525" mass="58766">MDVDLLPLRKRITNTFKLCGFLIRSENSSYLAEQLLPFDASERDKWLTVITENLQSQKLLTPHVERAALEKAINELNRVGLDEGETVFALIDAFTVPRFRYNQRIKKFELDTQPRQLLTAPRMKSDYMQQRYAMLLQKTLRHDLFAPAVIQDGVGAEAQAKKFKLQFAENLLATSAMKEAVVLGLLTQLKEGKFYVEDPTGCVQLDLTGARFHAGFFCEGCFVLAEGNYNNGVLKVDGLGFPPAEPATSSRAFFGTANTWGGESAKLLKYSAGLQELERTNTETTIVFLSDVRLDLPVVMDKLRQLFVGYDSCPPQAIVLMGPFTASTRNHHELRHHLDALGGLAAGCEQLKKQTDLILVPSSEDPTAPNILPRAPIPECLAAGLLKAWPRTQLATNPCRLQYCTQQIVVCRLDLMAKFCRNTLHFPEDTSQIEQHFARTIVCQGHLVPIHPIAMPVHWDYDPALWLYPLPDLIVMGDSCQSFSSSQHGCTVLNTGSFVKSKFAFKVYIPATRTIEDSEIPDEME</sequence>
<dbReference type="InterPro" id="IPR016266">
    <property type="entry name" value="POLE2"/>
</dbReference>
<accession>A0A6P8JV76</accession>
<evidence type="ECO:0000313" key="11">
    <source>
        <dbReference type="RefSeq" id="XP_033160711.1"/>
    </source>
</evidence>
<dbReference type="Pfam" id="PF04042">
    <property type="entry name" value="DNA_pol_E_B"/>
    <property type="match status" value="1"/>
</dbReference>
<comment type="subcellular location">
    <subcellularLocation>
        <location evidence="1 6">Nucleus</location>
    </subcellularLocation>
</comment>
<dbReference type="PANTHER" id="PTHR12708">
    <property type="entry name" value="DNA POLYMERASE EPSILON SUBUNIT B"/>
    <property type="match status" value="1"/>
</dbReference>
<evidence type="ECO:0000313" key="10">
    <source>
        <dbReference type="RefSeq" id="XP_033160709.1"/>
    </source>
</evidence>
<evidence type="ECO:0000313" key="9">
    <source>
        <dbReference type="Proteomes" id="UP000515162"/>
    </source>
</evidence>
<dbReference type="Pfam" id="PF12213">
    <property type="entry name" value="Dpoe2NT"/>
    <property type="match status" value="1"/>
</dbReference>
<keyword evidence="3 6" id="KW-0235">DNA replication</keyword>
<dbReference type="GO" id="GO:0006261">
    <property type="term" value="P:DNA-templated DNA replication"/>
    <property type="evidence" value="ECO:0007669"/>
    <property type="project" value="InterPro"/>
</dbReference>
<evidence type="ECO:0000256" key="6">
    <source>
        <dbReference type="PIRNR" id="PIRNR000799"/>
    </source>
</evidence>
<evidence type="ECO:0000256" key="1">
    <source>
        <dbReference type="ARBA" id="ARBA00004123"/>
    </source>
</evidence>
<proteinExistence type="inferred from homology"/>
<keyword evidence="4 6" id="KW-0238">DNA-binding</keyword>
<dbReference type="InterPro" id="IPR007185">
    <property type="entry name" value="DNA_pol_a/d/e_bsu"/>
</dbReference>
<keyword evidence="5 6" id="KW-0539">Nucleus</keyword>